<dbReference type="STRING" id="1081108.A0A168FQF8"/>
<comment type="cofactor">
    <cofactor evidence="4">
        <name>Zn(2+)</name>
        <dbReference type="ChEBI" id="CHEBI:29105"/>
    </cofactor>
    <text evidence="4">Binds 2 Zn(2+) ions per subunit.</text>
</comment>
<evidence type="ECO:0000313" key="9">
    <source>
        <dbReference type="Proteomes" id="UP000076881"/>
    </source>
</evidence>
<evidence type="ECO:0000313" key="8">
    <source>
        <dbReference type="EMBL" id="OAA75491.1"/>
    </source>
</evidence>
<feature type="binding site" evidence="4">
    <location>
        <position position="283"/>
    </location>
    <ligand>
        <name>Zn(2+)</name>
        <dbReference type="ChEBI" id="CHEBI:29105"/>
        <label>2</label>
    </ligand>
</feature>
<comment type="similarity">
    <text evidence="3">Belongs to the acid sphingomyelinase family.</text>
</comment>
<evidence type="ECO:0000256" key="3">
    <source>
        <dbReference type="PIRNR" id="PIRNR000948"/>
    </source>
</evidence>
<evidence type="ECO:0000256" key="6">
    <source>
        <dbReference type="SAM" id="SignalP"/>
    </source>
</evidence>
<dbReference type="GO" id="GO:0004767">
    <property type="term" value="F:sphingomyelin phosphodiesterase activity"/>
    <property type="evidence" value="ECO:0007669"/>
    <property type="project" value="UniProtKB-UniRule"/>
</dbReference>
<evidence type="ECO:0000256" key="2">
    <source>
        <dbReference type="ARBA" id="ARBA00023180"/>
    </source>
</evidence>
<dbReference type="InterPro" id="IPR029052">
    <property type="entry name" value="Metallo-depent_PP-like"/>
</dbReference>
<dbReference type="InterPro" id="IPR004843">
    <property type="entry name" value="Calcineurin-like_PHP"/>
</dbReference>
<feature type="binding site" evidence="4">
    <location>
        <position position="245"/>
    </location>
    <ligand>
        <name>Zn(2+)</name>
        <dbReference type="ChEBI" id="CHEBI:29105"/>
        <label>1</label>
    </ligand>
</feature>
<keyword evidence="6" id="KW-0732">Signal</keyword>
<dbReference type="SUPFAM" id="SSF56300">
    <property type="entry name" value="Metallo-dependent phosphatases"/>
    <property type="match status" value="1"/>
</dbReference>
<evidence type="ECO:0000256" key="1">
    <source>
        <dbReference type="ARBA" id="ARBA00022801"/>
    </source>
</evidence>
<dbReference type="Gene3D" id="3.60.21.10">
    <property type="match status" value="1"/>
</dbReference>
<gene>
    <name evidence="8" type="ORF">LEL_07479</name>
</gene>
<dbReference type="OrthoDB" id="282973at2759"/>
<feature type="signal peptide" evidence="6">
    <location>
        <begin position="1"/>
        <end position="19"/>
    </location>
</feature>
<dbReference type="PANTHER" id="PTHR10340:SF34">
    <property type="entry name" value="SPHINGOMYELIN PHOSPHODIESTERASE"/>
    <property type="match status" value="1"/>
</dbReference>
<reference evidence="8 9" key="1">
    <citation type="journal article" date="2016" name="Genome Biol. Evol.">
        <title>Divergent and convergent evolution of fungal pathogenicity.</title>
        <authorList>
            <person name="Shang Y."/>
            <person name="Xiao G."/>
            <person name="Zheng P."/>
            <person name="Cen K."/>
            <person name="Zhan S."/>
            <person name="Wang C."/>
        </authorList>
    </citation>
    <scope>NUCLEOTIDE SEQUENCE [LARGE SCALE GENOMIC DNA]</scope>
    <source>
        <strain evidence="8 9">RCEF 1005</strain>
    </source>
</reference>
<feature type="disulfide bond" evidence="5">
    <location>
        <begin position="186"/>
        <end position="191"/>
    </location>
</feature>
<dbReference type="EMBL" id="AZHF01000005">
    <property type="protein sequence ID" value="OAA75491.1"/>
    <property type="molecule type" value="Genomic_DNA"/>
</dbReference>
<keyword evidence="4" id="KW-0479">Metal-binding</keyword>
<feature type="domain" description="Calcineurin-like phosphoesterase" evidence="7">
    <location>
        <begin position="164"/>
        <end position="431"/>
    </location>
</feature>
<evidence type="ECO:0000256" key="5">
    <source>
        <dbReference type="PIRSR" id="PIRSR000948-2"/>
    </source>
</evidence>
<organism evidence="8 9">
    <name type="scientific">Akanthomyces lecanii RCEF 1005</name>
    <dbReference type="NCBI Taxonomy" id="1081108"/>
    <lineage>
        <taxon>Eukaryota</taxon>
        <taxon>Fungi</taxon>
        <taxon>Dikarya</taxon>
        <taxon>Ascomycota</taxon>
        <taxon>Pezizomycotina</taxon>
        <taxon>Sordariomycetes</taxon>
        <taxon>Hypocreomycetidae</taxon>
        <taxon>Hypocreales</taxon>
        <taxon>Cordycipitaceae</taxon>
        <taxon>Akanthomyces</taxon>
        <taxon>Cordyceps confragosa</taxon>
    </lineage>
</organism>
<evidence type="ECO:0000256" key="4">
    <source>
        <dbReference type="PIRSR" id="PIRSR000948-1"/>
    </source>
</evidence>
<feature type="binding site" evidence="4">
    <location>
        <position position="430"/>
    </location>
    <ligand>
        <name>Zn(2+)</name>
        <dbReference type="ChEBI" id="CHEBI:29105"/>
        <label>1</label>
    </ligand>
</feature>
<dbReference type="PIRSF" id="PIRSF000948">
    <property type="entry name" value="Sphingomy_PDE"/>
    <property type="match status" value="1"/>
</dbReference>
<protein>
    <recommendedName>
        <fullName evidence="3">Sphingomyelin phosphodiesterase</fullName>
    </recommendedName>
</protein>
<keyword evidence="4" id="KW-0862">Zinc</keyword>
<feature type="binding site" evidence="4">
    <location>
        <position position="428"/>
    </location>
    <ligand>
        <name>Zn(2+)</name>
        <dbReference type="ChEBI" id="CHEBI:29105"/>
        <label>2</label>
    </ligand>
</feature>
<dbReference type="PANTHER" id="PTHR10340">
    <property type="entry name" value="SPHINGOMYELIN PHOSPHODIESTERASE"/>
    <property type="match status" value="1"/>
</dbReference>
<name>A0A168FQF8_CORDF</name>
<feature type="binding site" evidence="4">
    <location>
        <position position="171"/>
    </location>
    <ligand>
        <name>Zn(2+)</name>
        <dbReference type="ChEBI" id="CHEBI:29105"/>
        <label>1</label>
    </ligand>
</feature>
<keyword evidence="1 3" id="KW-0378">Hydrolase</keyword>
<dbReference type="InterPro" id="IPR011160">
    <property type="entry name" value="Sphingomy_PDE"/>
</dbReference>
<dbReference type="AlphaFoldDB" id="A0A168FQF8"/>
<feature type="disulfide bond" evidence="5">
    <location>
        <begin position="87"/>
        <end position="98"/>
    </location>
</feature>
<dbReference type="Proteomes" id="UP000076881">
    <property type="component" value="Unassembled WGS sequence"/>
</dbReference>
<feature type="binding site" evidence="4">
    <location>
        <position position="394"/>
    </location>
    <ligand>
        <name>Zn(2+)</name>
        <dbReference type="ChEBI" id="CHEBI:29105"/>
        <label>2</label>
    </ligand>
</feature>
<comment type="function">
    <text evidence="3">Converts sphingomyelin to ceramide.</text>
</comment>
<feature type="binding site" evidence="4">
    <location>
        <position position="173"/>
    </location>
    <ligand>
        <name>Zn(2+)</name>
        <dbReference type="ChEBI" id="CHEBI:29105"/>
        <label>1</label>
    </ligand>
</feature>
<proteinExistence type="inferred from homology"/>
<dbReference type="GO" id="GO:0006685">
    <property type="term" value="P:sphingomyelin catabolic process"/>
    <property type="evidence" value="ECO:0007669"/>
    <property type="project" value="UniProtKB-UniRule"/>
</dbReference>
<sequence>MRVANLVPLLAVAAPVARAAQGESQPVARAELMSLEHSLHQRGLVDDIWNKIKGAATCGGCESILVLLKGIAFFGDGAFVGAAKTLCKLGKIQDPDVCDGLLDREGPTVARVINELSMYGRTQKLFCGAILGLCDIPAVQPLDLKFPSEKPNRGRPTPSGKKPLKVVHFSDIHVDHHYTVGSNTACNKPICCRAYTKDDAPGTTKNPAGPFGDHKCDTPVNLEQSMYKAIKEAVPDVAFALFTGDIVDHTIWNTTKESNIHDSNDAMTIMDSHLNTVYGTVGNHEMSPVNLIPSNKYAEKSNSAQWVYDLLAGYWVKWTGKETKGDITSIGAYSAKYPQGKLRVISLNTNLYYRHNFEMYHDDMEKDPNGQFAWLVQQLDAAEKAGDRAYIMGHMPMGDMDALHDGSHTFDQIVNRYTDTIAAMFFGHTHVDHFELHYADYNNRSYQNARAMSYIAPSLTPTSGMPSFRVYDVDPETFAVLDSVQYAADMANPAFQTTGPVWTQYYSAKATYGSLLSPPLTAASAELTPAFWHNVTVALEGDEAEFDKYLARKSRGWNPQACTGDCYKNEICALRGGRAENNCYKATPGLSLTKRDQVGNNAHDDCGESTSAMVLGGLVTNKEVLEKLQEIFDEMGEKAGAKSFDPEKGWLYE</sequence>
<dbReference type="InterPro" id="IPR041805">
    <property type="entry name" value="ASMase/PPN1_MPP"/>
</dbReference>
<dbReference type="GO" id="GO:0016020">
    <property type="term" value="C:membrane"/>
    <property type="evidence" value="ECO:0007669"/>
    <property type="project" value="GOC"/>
</dbReference>
<comment type="caution">
    <text evidence="8">The sequence shown here is derived from an EMBL/GenBank/DDBJ whole genome shotgun (WGS) entry which is preliminary data.</text>
</comment>
<feature type="disulfide bond" evidence="5">
    <location>
        <begin position="192"/>
        <end position="216"/>
    </location>
</feature>
<feature type="binding site" evidence="4">
    <location>
        <position position="245"/>
    </location>
    <ligand>
        <name>Zn(2+)</name>
        <dbReference type="ChEBI" id="CHEBI:29105"/>
        <label>2</label>
    </ligand>
</feature>
<feature type="chain" id="PRO_5007896892" description="Sphingomyelin phosphodiesterase" evidence="6">
    <location>
        <begin position="20"/>
        <end position="653"/>
    </location>
</feature>
<keyword evidence="2" id="KW-0325">Glycoprotein</keyword>
<dbReference type="Pfam" id="PF00149">
    <property type="entry name" value="Metallophos"/>
    <property type="match status" value="1"/>
</dbReference>
<accession>A0A168FQF8</accession>
<dbReference type="GO" id="GO:0046872">
    <property type="term" value="F:metal ion binding"/>
    <property type="evidence" value="ECO:0007669"/>
    <property type="project" value="UniProtKB-KW"/>
</dbReference>
<keyword evidence="9" id="KW-1185">Reference proteome</keyword>
<keyword evidence="3" id="KW-0326">Glycosidase</keyword>
<evidence type="ECO:0000259" key="7">
    <source>
        <dbReference type="Pfam" id="PF00149"/>
    </source>
</evidence>
<keyword evidence="5" id="KW-1015">Disulfide bond</keyword>
<feature type="disulfide bond" evidence="5">
    <location>
        <begin position="562"/>
        <end position="566"/>
    </location>
</feature>
<dbReference type="GO" id="GO:0016798">
    <property type="term" value="F:hydrolase activity, acting on glycosyl bonds"/>
    <property type="evidence" value="ECO:0007669"/>
    <property type="project" value="UniProtKB-KW"/>
</dbReference>
<dbReference type="CDD" id="cd00842">
    <property type="entry name" value="MPP_ASMase"/>
    <property type="match status" value="1"/>
</dbReference>